<dbReference type="InterPro" id="IPR016130">
    <property type="entry name" value="Tyr_Pase_AS"/>
</dbReference>
<evidence type="ECO:0000256" key="4">
    <source>
        <dbReference type="ARBA" id="ARBA00022695"/>
    </source>
</evidence>
<keyword evidence="2 12" id="KW-0507">mRNA processing</keyword>
<comment type="catalytic activity">
    <reaction evidence="11">
        <text>a 5'-end diphospho-ribonucleoside in mRNA + GTP + H(+) = a 5'-end (5'-triphosphoguanosine)-ribonucleoside in mRNA + diphosphate</text>
        <dbReference type="Rhea" id="RHEA:67012"/>
        <dbReference type="Rhea" id="RHEA-COMP:17165"/>
        <dbReference type="Rhea" id="RHEA-COMP:17166"/>
        <dbReference type="ChEBI" id="CHEBI:15378"/>
        <dbReference type="ChEBI" id="CHEBI:33019"/>
        <dbReference type="ChEBI" id="CHEBI:37565"/>
        <dbReference type="ChEBI" id="CHEBI:167616"/>
        <dbReference type="ChEBI" id="CHEBI:167617"/>
        <dbReference type="EC" id="2.7.7.50"/>
    </reaction>
    <physiologicalReaction direction="left-to-right" evidence="11">
        <dbReference type="Rhea" id="RHEA:67013"/>
    </physiologicalReaction>
</comment>
<feature type="binding site" evidence="15">
    <location>
        <begin position="544"/>
        <end position="549"/>
    </location>
    <ligand>
        <name>GTP</name>
        <dbReference type="ChEBI" id="CHEBI:37565"/>
    </ligand>
</feature>
<accession>A0A834XSC5</accession>
<evidence type="ECO:0000256" key="13">
    <source>
        <dbReference type="PIRSR" id="PIRSR036958-1"/>
    </source>
</evidence>
<feature type="binding site" evidence="15">
    <location>
        <position position="313"/>
    </location>
    <ligand>
        <name>GTP</name>
        <dbReference type="ChEBI" id="CHEBI:37565"/>
    </ligand>
</feature>
<dbReference type="Gene3D" id="2.40.50.140">
    <property type="entry name" value="Nucleic acid-binding proteins"/>
    <property type="match status" value="1"/>
</dbReference>
<keyword evidence="5 12" id="KW-0547">Nucleotide-binding</keyword>
<dbReference type="GO" id="GO:0005634">
    <property type="term" value="C:nucleus"/>
    <property type="evidence" value="ECO:0007669"/>
    <property type="project" value="UniProtKB-SubCell"/>
</dbReference>
<dbReference type="Gene3D" id="3.30.470.30">
    <property type="entry name" value="DNA ligase/mRNA capping enzyme"/>
    <property type="match status" value="1"/>
</dbReference>
<sequence>MGAKKKITRTMSNRNSGKGPIPERWLNCPRRAERLIHDKFLAFKTPLSQDFDNEVSEAYRFNVDFLFNSVKENKWKLGLWIDLTNTSRFYDRKDVESYGCQYLKLPCRGHGETPDVQTTRAFIEKCKQFISQHPLEIIGVHCTHGFNRTGFLIISYLVENKDNSLDAAMAKFSAARPPGIYKNDYIKELYKRYEEGETPPPPPPPRPDWCFEYDNNDDDDDNGFNSGGSNSPPAKRRKTEFRHKNPVFMKGVLGVSSVSDRSKLSHVQKRVQDICKWTKSGFPGSQPVSMGHNNIKLLQDIPYRVSWKADGTRYMLLIQANGESFFIDRDNSVFKIDVIKFPHYKETHRLLYDTLLDGEMVIDHAGGKEYPRYLAYDIIMYDNIDVSKLGFYPDRYNIIKYKVMAGRHRAISERKLIREKEPFSIRLKEFWPVMQADRLLSDKFSQQLGHEPDGLIFQPSKEPYCPGQSDKVLKWKPPSLNSVDFKLKIVRESGLGIVPKNVGQLCVGSQTVPLAKIKINKTIKELDNKIIECKYENGQWVFMRERTDKSFPNSYDTAMSVWETIRDPITTEYLLYFIREKGFVDNSDLMPLPAKLESNSSSSKYVHHNQRRYCLVI</sequence>
<keyword evidence="10 12" id="KW-0539">Nucleus</keyword>
<evidence type="ECO:0000256" key="9">
    <source>
        <dbReference type="ARBA" id="ARBA00023134"/>
    </source>
</evidence>
<evidence type="ECO:0000256" key="2">
    <source>
        <dbReference type="ARBA" id="ARBA00022664"/>
    </source>
</evidence>
<evidence type="ECO:0000256" key="12">
    <source>
        <dbReference type="PIRNR" id="PIRNR036958"/>
    </source>
</evidence>
<evidence type="ECO:0000256" key="8">
    <source>
        <dbReference type="ARBA" id="ARBA00023042"/>
    </source>
</evidence>
<feature type="binding site" evidence="15">
    <location>
        <begin position="357"/>
        <end position="359"/>
    </location>
    <ligand>
        <name>GTP</name>
        <dbReference type="ChEBI" id="CHEBI:37565"/>
    </ligand>
</feature>
<keyword evidence="7" id="KW-0904">Protein phosphatase</keyword>
<feature type="binding site" evidence="15">
    <location>
        <begin position="474"/>
        <end position="476"/>
    </location>
    <ligand>
        <name>GTP</name>
        <dbReference type="ChEBI" id="CHEBI:37565"/>
    </ligand>
</feature>
<evidence type="ECO:0000313" key="19">
    <source>
        <dbReference type="EMBL" id="KAF7992550.1"/>
    </source>
</evidence>
<comment type="catalytic activity">
    <reaction evidence="12">
        <text>a 5'-end triphospho-ribonucleoside in mRNA + H2O = a 5'-end diphospho-ribonucleoside in mRNA + phosphate + H(+)</text>
        <dbReference type="Rhea" id="RHEA:67004"/>
        <dbReference type="Rhea" id="RHEA-COMP:17164"/>
        <dbReference type="Rhea" id="RHEA-COMP:17165"/>
        <dbReference type="ChEBI" id="CHEBI:15377"/>
        <dbReference type="ChEBI" id="CHEBI:15378"/>
        <dbReference type="ChEBI" id="CHEBI:43474"/>
        <dbReference type="ChEBI" id="CHEBI:167616"/>
        <dbReference type="ChEBI" id="CHEBI:167618"/>
        <dbReference type="EC" id="3.6.1.74"/>
    </reaction>
</comment>
<evidence type="ECO:0000256" key="15">
    <source>
        <dbReference type="PIRSR" id="PIRSR036958-3"/>
    </source>
</evidence>
<proteinExistence type="inferred from homology"/>
<evidence type="ECO:0000256" key="6">
    <source>
        <dbReference type="ARBA" id="ARBA00022801"/>
    </source>
</evidence>
<organism evidence="19 20">
    <name type="scientific">Aphidius gifuensis</name>
    <name type="common">Parasitoid wasp</name>
    <dbReference type="NCBI Taxonomy" id="684658"/>
    <lineage>
        <taxon>Eukaryota</taxon>
        <taxon>Metazoa</taxon>
        <taxon>Ecdysozoa</taxon>
        <taxon>Arthropoda</taxon>
        <taxon>Hexapoda</taxon>
        <taxon>Insecta</taxon>
        <taxon>Pterygota</taxon>
        <taxon>Neoptera</taxon>
        <taxon>Endopterygota</taxon>
        <taxon>Hymenoptera</taxon>
        <taxon>Apocrita</taxon>
        <taxon>Ichneumonoidea</taxon>
        <taxon>Braconidae</taxon>
        <taxon>Aphidiinae</taxon>
        <taxon>Aphidius</taxon>
    </lineage>
</organism>
<evidence type="ECO:0000256" key="7">
    <source>
        <dbReference type="ARBA" id="ARBA00022912"/>
    </source>
</evidence>
<dbReference type="PANTHER" id="PTHR10367">
    <property type="entry name" value="MRNA-CAPPING ENZYME"/>
    <property type="match status" value="1"/>
</dbReference>
<dbReference type="GO" id="GO:0005525">
    <property type="term" value="F:GTP binding"/>
    <property type="evidence" value="ECO:0007669"/>
    <property type="project" value="UniProtKB-UniRule"/>
</dbReference>
<feature type="active site" description="N6-GMP-lysine intermediate" evidence="14">
    <location>
        <position position="308"/>
    </location>
</feature>
<name>A0A834XSC5_APHGI</name>
<dbReference type="CDD" id="cd17664">
    <property type="entry name" value="Mce1_N"/>
    <property type="match status" value="1"/>
</dbReference>
<evidence type="ECO:0000259" key="17">
    <source>
        <dbReference type="PROSITE" id="PS50054"/>
    </source>
</evidence>
<dbReference type="PIRSF" id="PIRSF036958">
    <property type="entry name" value="mRNA_capping_HCE"/>
    <property type="match status" value="1"/>
</dbReference>
<dbReference type="SUPFAM" id="SSF56091">
    <property type="entry name" value="DNA ligase/mRNA capping enzyme, catalytic domain"/>
    <property type="match status" value="1"/>
</dbReference>
<dbReference type="EC" id="3.6.1.74" evidence="12"/>
<evidence type="ECO:0000256" key="16">
    <source>
        <dbReference type="SAM" id="MobiDB-lite"/>
    </source>
</evidence>
<dbReference type="PANTHER" id="PTHR10367:SF17">
    <property type="entry name" value="MRNA-CAPPING ENZYME"/>
    <property type="match status" value="1"/>
</dbReference>
<dbReference type="PROSITE" id="PS50056">
    <property type="entry name" value="TYR_PHOSPHATASE_2"/>
    <property type="match status" value="1"/>
</dbReference>
<dbReference type="PROSITE" id="PS50054">
    <property type="entry name" value="TYR_PHOSPHATASE_DUAL"/>
    <property type="match status" value="1"/>
</dbReference>
<keyword evidence="8 12" id="KW-0506">mRNA capping</keyword>
<dbReference type="InterPro" id="IPR051029">
    <property type="entry name" value="mRNA_Capping_Enz/RNA_Phosphat"/>
</dbReference>
<comment type="similarity">
    <text evidence="12">In the C-terminal section; belongs to the eukaryotic GTase family.</text>
</comment>
<evidence type="ECO:0000259" key="18">
    <source>
        <dbReference type="PROSITE" id="PS50056"/>
    </source>
</evidence>
<dbReference type="InterPro" id="IPR012340">
    <property type="entry name" value="NA-bd_OB-fold"/>
</dbReference>
<dbReference type="InterPro" id="IPR013846">
    <property type="entry name" value="mRNA_cap_enzyme_C"/>
</dbReference>
<dbReference type="FunFam" id="2.40.50.140:FF:000291">
    <property type="entry name" value="mRNA-capping enzyme"/>
    <property type="match status" value="1"/>
</dbReference>
<dbReference type="Pfam" id="PF01331">
    <property type="entry name" value="mRNA_cap_enzyme"/>
    <property type="match status" value="1"/>
</dbReference>
<dbReference type="InterPro" id="IPR029021">
    <property type="entry name" value="Prot-tyrosine_phosphatase-like"/>
</dbReference>
<comment type="subcellular location">
    <subcellularLocation>
        <location evidence="1 12">Nucleus</location>
    </subcellularLocation>
</comment>
<dbReference type="CDD" id="cd07895">
    <property type="entry name" value="Adenylation_mRNA_capping"/>
    <property type="match status" value="1"/>
</dbReference>
<evidence type="ECO:0000256" key="11">
    <source>
        <dbReference type="ARBA" id="ARBA00044624"/>
    </source>
</evidence>
<comment type="caution">
    <text evidence="19">The sequence shown here is derived from an EMBL/GenBank/DDBJ whole genome shotgun (WGS) entry which is preliminary data.</text>
</comment>
<reference evidence="19 20" key="1">
    <citation type="submission" date="2020-08" db="EMBL/GenBank/DDBJ databases">
        <title>Aphidius gifuensis genome sequencing and assembly.</title>
        <authorList>
            <person name="Du Z."/>
        </authorList>
    </citation>
    <scope>NUCLEOTIDE SEQUENCE [LARGE SCALE GENOMIC DNA]</scope>
    <source>
        <strain evidence="19">YNYX2018</strain>
        <tissue evidence="19">Adults</tissue>
    </source>
</reference>
<dbReference type="SUPFAM" id="SSF50249">
    <property type="entry name" value="Nucleic acid-binding proteins"/>
    <property type="match status" value="1"/>
</dbReference>
<dbReference type="InterPro" id="IPR020422">
    <property type="entry name" value="TYR_PHOSPHATASE_DUAL_dom"/>
</dbReference>
<gene>
    <name evidence="19" type="ORF">HCN44_004894</name>
</gene>
<evidence type="ECO:0000256" key="14">
    <source>
        <dbReference type="PIRSR" id="PIRSR036958-2"/>
    </source>
</evidence>
<protein>
    <recommendedName>
        <fullName evidence="12">mRNA-capping enzyme</fullName>
    </recommendedName>
    <domain>
        <recommendedName>
            <fullName evidence="12">mRNA 5'-triphosphate monophosphatase</fullName>
            <ecNumber evidence="12">3.6.1.74</ecNumber>
        </recommendedName>
        <alternativeName>
            <fullName evidence="12">mRNA 5'-phosphatase</fullName>
        </alternativeName>
    </domain>
    <domain>
        <recommendedName>
            <fullName evidence="12">mRNA guanylyltransferase</fullName>
            <ecNumber evidence="12">2.7.7.50</ecNumber>
        </recommendedName>
        <alternativeName>
            <fullName evidence="12">GTP--RNA guanylyltransferase</fullName>
            <shortName evidence="12">GTase</shortName>
        </alternativeName>
    </domain>
</protein>
<dbReference type="FunFam" id="3.90.190.10:FF:000040">
    <property type="entry name" value="mRNA-capping enzyme"/>
    <property type="match status" value="1"/>
</dbReference>
<dbReference type="GO" id="GO:0004484">
    <property type="term" value="F:mRNA guanylyltransferase activity"/>
    <property type="evidence" value="ECO:0007669"/>
    <property type="project" value="UniProtKB-UniRule"/>
</dbReference>
<keyword evidence="20" id="KW-1185">Reference proteome</keyword>
<feature type="region of interest" description="Disordered" evidence="16">
    <location>
        <begin position="1"/>
        <end position="22"/>
    </location>
</feature>
<feature type="region of interest" description="Disordered" evidence="16">
    <location>
        <begin position="194"/>
        <end position="240"/>
    </location>
</feature>
<feature type="active site" description="Phosphocysteine intermediate" evidence="13">
    <location>
        <position position="142"/>
    </location>
</feature>
<feature type="compositionally biased region" description="Pro residues" evidence="16">
    <location>
        <begin position="198"/>
        <end position="207"/>
    </location>
</feature>
<evidence type="ECO:0000256" key="5">
    <source>
        <dbReference type="ARBA" id="ARBA00022741"/>
    </source>
</evidence>
<dbReference type="InterPro" id="IPR000387">
    <property type="entry name" value="Tyr_Pase_dom"/>
</dbReference>
<dbReference type="Proteomes" id="UP000639338">
    <property type="component" value="Unassembled WGS sequence"/>
</dbReference>
<dbReference type="EMBL" id="JACMRX010000003">
    <property type="protein sequence ID" value="KAF7992550.1"/>
    <property type="molecule type" value="Genomic_DNA"/>
</dbReference>
<comment type="similarity">
    <text evidence="12">In the N-terminal section; belongs to the non-receptor class of the protein-tyrosine phosphatase family.</text>
</comment>
<dbReference type="Pfam" id="PF00782">
    <property type="entry name" value="DSPc"/>
    <property type="match status" value="1"/>
</dbReference>
<evidence type="ECO:0000256" key="3">
    <source>
        <dbReference type="ARBA" id="ARBA00022679"/>
    </source>
</evidence>
<evidence type="ECO:0000256" key="10">
    <source>
        <dbReference type="ARBA" id="ARBA00023242"/>
    </source>
</evidence>
<dbReference type="Pfam" id="PF03919">
    <property type="entry name" value="mRNA_cap_C"/>
    <property type="match status" value="1"/>
</dbReference>
<dbReference type="SUPFAM" id="SSF52799">
    <property type="entry name" value="(Phosphotyrosine protein) phosphatases II"/>
    <property type="match status" value="1"/>
</dbReference>
<keyword evidence="9 12" id="KW-0342">GTP-binding</keyword>
<dbReference type="GO" id="GO:0004651">
    <property type="term" value="F:polynucleotide 5'-phosphatase activity"/>
    <property type="evidence" value="ECO:0007669"/>
    <property type="project" value="UniProtKB-UniRule"/>
</dbReference>
<feature type="binding site" evidence="15">
    <location>
        <position position="329"/>
    </location>
    <ligand>
        <name>GTP</name>
        <dbReference type="ChEBI" id="CHEBI:37565"/>
    </ligand>
</feature>
<dbReference type="GO" id="GO:0006370">
    <property type="term" value="P:7-methylguanosine mRNA capping"/>
    <property type="evidence" value="ECO:0007669"/>
    <property type="project" value="UniProtKB-UniRule"/>
</dbReference>
<dbReference type="EC" id="2.7.7.50" evidence="12"/>
<dbReference type="OrthoDB" id="200924at2759"/>
<evidence type="ECO:0000313" key="20">
    <source>
        <dbReference type="Proteomes" id="UP000639338"/>
    </source>
</evidence>
<dbReference type="InterPro" id="IPR017074">
    <property type="entry name" value="mRNA_cap_enz_bifunc"/>
</dbReference>
<feature type="domain" description="Tyrosine-protein phosphatase" evidence="17">
    <location>
        <begin position="50"/>
        <end position="199"/>
    </location>
</feature>
<dbReference type="GO" id="GO:0004721">
    <property type="term" value="F:phosphoprotein phosphatase activity"/>
    <property type="evidence" value="ECO:0007669"/>
    <property type="project" value="UniProtKB-UniRule"/>
</dbReference>
<dbReference type="Gene3D" id="3.90.190.10">
    <property type="entry name" value="Protein tyrosine phosphatase superfamily"/>
    <property type="match status" value="1"/>
</dbReference>
<dbReference type="InterPro" id="IPR000340">
    <property type="entry name" value="Dual-sp_phosphatase_cat-dom"/>
</dbReference>
<dbReference type="AlphaFoldDB" id="A0A834XSC5"/>
<keyword evidence="4 12" id="KW-0548">Nucleotidyltransferase</keyword>
<dbReference type="FunFam" id="3.30.470.30:FF:000040">
    <property type="entry name" value="mRNA-capping enzyme"/>
    <property type="match status" value="1"/>
</dbReference>
<evidence type="ECO:0000256" key="1">
    <source>
        <dbReference type="ARBA" id="ARBA00004123"/>
    </source>
</evidence>
<dbReference type="PROSITE" id="PS00383">
    <property type="entry name" value="TYR_PHOSPHATASE_1"/>
    <property type="match status" value="1"/>
</dbReference>
<feature type="domain" description="Tyrosine specific protein phosphatases" evidence="18">
    <location>
        <begin position="120"/>
        <end position="187"/>
    </location>
</feature>
<keyword evidence="6 12" id="KW-0378">Hydrolase</keyword>
<dbReference type="GO" id="GO:0140818">
    <property type="term" value="F:mRNA 5'-triphosphate monophosphatase activity"/>
    <property type="evidence" value="ECO:0007669"/>
    <property type="project" value="UniProtKB-EC"/>
</dbReference>
<comment type="function">
    <text evidence="12">Bifunctional mRNA-capping enzyme exhibiting RNA 5'-triphosphate monophosphatase activity in the N-terminal part and mRNA guanylyltransferase activity in the C-terminal part. Catalyzes the first two steps of cap formation: by removing the gamma-phosphate from the 5'-triphosphate end of nascent mRNA to yield a diphosphate end, and by transferring the GMP moiety of GTP to the 5'-diphosphate terminus of RNA via a covalent enzyme-GMP reaction intermediate.</text>
</comment>
<dbReference type="GO" id="GO:0005524">
    <property type="term" value="F:ATP binding"/>
    <property type="evidence" value="ECO:0007669"/>
    <property type="project" value="InterPro"/>
</dbReference>
<keyword evidence="3 12" id="KW-0808">Transferase</keyword>
<dbReference type="InterPro" id="IPR001339">
    <property type="entry name" value="mRNA_cap_enzyme_adenylation"/>
</dbReference>